<sequence>MLLEVAKPIALLLCMLSLCAVFHTAFLVPASDLHQTLLDSLELLSLAAGISLISGLIFRESVEEPSADNKRLMTTLPVQVFYWATSIMLLLFVCCWYLESHCIFYRDVRRF</sequence>
<proteinExistence type="predicted"/>
<reference evidence="2" key="1">
    <citation type="journal article" date="2014" name="Int. J. Syst. Evol. Microbiol.">
        <title>Complete genome sequence of Corynebacterium casei LMG S-19264T (=DSM 44701T), isolated from a smear-ripened cheese.</title>
        <authorList>
            <consortium name="US DOE Joint Genome Institute (JGI-PGF)"/>
            <person name="Walter F."/>
            <person name="Albersmeier A."/>
            <person name="Kalinowski J."/>
            <person name="Ruckert C."/>
        </authorList>
    </citation>
    <scope>NUCLEOTIDE SEQUENCE</scope>
    <source>
        <strain evidence="2">CGMCC 1.12997</strain>
    </source>
</reference>
<organism evidence="2 3">
    <name type="scientific">Edaphobacter dinghuensis</name>
    <dbReference type="NCBI Taxonomy" id="1560005"/>
    <lineage>
        <taxon>Bacteria</taxon>
        <taxon>Pseudomonadati</taxon>
        <taxon>Acidobacteriota</taxon>
        <taxon>Terriglobia</taxon>
        <taxon>Terriglobales</taxon>
        <taxon>Acidobacteriaceae</taxon>
        <taxon>Edaphobacter</taxon>
    </lineage>
</organism>
<keyword evidence="1" id="KW-1133">Transmembrane helix</keyword>
<evidence type="ECO:0000256" key="1">
    <source>
        <dbReference type="SAM" id="Phobius"/>
    </source>
</evidence>
<gene>
    <name evidence="2" type="ORF">GCM10011585_23280</name>
</gene>
<protein>
    <submittedName>
        <fullName evidence="2">Uncharacterized protein</fullName>
    </submittedName>
</protein>
<dbReference type="AlphaFoldDB" id="A0A917HI62"/>
<name>A0A917HI62_9BACT</name>
<evidence type="ECO:0000313" key="3">
    <source>
        <dbReference type="Proteomes" id="UP000647241"/>
    </source>
</evidence>
<dbReference type="RefSeq" id="WP_263369128.1">
    <property type="nucleotide sequence ID" value="NZ_JAGSYJ010000002.1"/>
</dbReference>
<comment type="caution">
    <text evidence="2">The sequence shown here is derived from an EMBL/GenBank/DDBJ whole genome shotgun (WGS) entry which is preliminary data.</text>
</comment>
<dbReference type="EMBL" id="BMGT01000002">
    <property type="protein sequence ID" value="GGG79306.1"/>
    <property type="molecule type" value="Genomic_DNA"/>
</dbReference>
<keyword evidence="1" id="KW-0472">Membrane</keyword>
<keyword evidence="1" id="KW-0812">Transmembrane</keyword>
<evidence type="ECO:0000313" key="2">
    <source>
        <dbReference type="EMBL" id="GGG79306.1"/>
    </source>
</evidence>
<dbReference type="Proteomes" id="UP000647241">
    <property type="component" value="Unassembled WGS sequence"/>
</dbReference>
<accession>A0A917HI62</accession>
<reference evidence="2" key="2">
    <citation type="submission" date="2020-09" db="EMBL/GenBank/DDBJ databases">
        <authorList>
            <person name="Sun Q."/>
            <person name="Zhou Y."/>
        </authorList>
    </citation>
    <scope>NUCLEOTIDE SEQUENCE</scope>
    <source>
        <strain evidence="2">CGMCC 1.12997</strain>
    </source>
</reference>
<feature type="transmembrane region" description="Helical" evidence="1">
    <location>
        <begin position="80"/>
        <end position="99"/>
    </location>
</feature>
<keyword evidence="3" id="KW-1185">Reference proteome</keyword>